<name>A0A1B2AMU7_9CAUD</name>
<evidence type="ECO:0000313" key="2">
    <source>
        <dbReference type="EMBL" id="ANY29025.1"/>
    </source>
</evidence>
<organism evidence="2 3">
    <name type="scientific">Pseudomonas phage UNO-SLW4</name>
    <dbReference type="NCBI Taxonomy" id="1874531"/>
    <lineage>
        <taxon>Viruses</taxon>
        <taxon>Duplodnaviria</taxon>
        <taxon>Heunggongvirae</taxon>
        <taxon>Uroviricota</taxon>
        <taxon>Caudoviricetes</taxon>
        <taxon>Autographivirales</taxon>
        <taxon>Autotranscriptaviridae</taxon>
        <taxon>Studiervirinae</taxon>
        <taxon>Unosvirus</taxon>
        <taxon>Unosvirus UNOSLW1</taxon>
        <taxon>Pifdecavirus UNOSLW1</taxon>
    </lineage>
</organism>
<sequence>MNRSNFERIQSTKPRMPEDAAAIFKARKGKRNKTERHARPTWDYGDNHKTNVGAPRGRYAGEDFSYA</sequence>
<reference evidence="2 3" key="1">
    <citation type="submission" date="2016-06" db="EMBL/GenBank/DDBJ databases">
        <title>Complete Genome Sequences of Pseudomonas fluorescens Bacteriophages Isolated from Omaha, NE Freshwater Samples.</title>
        <authorList>
            <person name="Lu G."/>
            <person name="Luhr J."/>
            <person name="Stoecklein A."/>
            <person name="Warner P."/>
            <person name="Tapprich W."/>
        </authorList>
    </citation>
    <scope>NUCLEOTIDE SEQUENCE [LARGE SCALE GENOMIC DNA]</scope>
</reference>
<dbReference type="Proteomes" id="UP000230494">
    <property type="component" value="Segment"/>
</dbReference>
<dbReference type="EMBL" id="KX449363">
    <property type="protein sequence ID" value="ANY29025.1"/>
    <property type="molecule type" value="Genomic_DNA"/>
</dbReference>
<protein>
    <submittedName>
        <fullName evidence="2">Uncharacterized protein</fullName>
    </submittedName>
</protein>
<feature type="compositionally biased region" description="Basic and acidic residues" evidence="1">
    <location>
        <begin position="35"/>
        <end position="49"/>
    </location>
</feature>
<accession>A0A1B2AMU7</accession>
<proteinExistence type="predicted"/>
<feature type="region of interest" description="Disordered" evidence="1">
    <location>
        <begin position="25"/>
        <end position="67"/>
    </location>
</feature>
<gene>
    <name evidence="2" type="ORF">UNOSLW4_0050</name>
</gene>
<dbReference type="Pfam" id="PF08200">
    <property type="entry name" value="Phage_T7_1_1"/>
    <property type="match status" value="1"/>
</dbReference>
<dbReference type="InterPro" id="IPR013232">
    <property type="entry name" value="Phage_T7_Gp1.1"/>
</dbReference>
<feature type="compositionally biased region" description="Basic residues" evidence="1">
    <location>
        <begin position="25"/>
        <end position="34"/>
    </location>
</feature>
<evidence type="ECO:0000313" key="3">
    <source>
        <dbReference type="Proteomes" id="UP000230494"/>
    </source>
</evidence>
<evidence type="ECO:0000256" key="1">
    <source>
        <dbReference type="SAM" id="MobiDB-lite"/>
    </source>
</evidence>